<evidence type="ECO:0000313" key="3">
    <source>
        <dbReference type="Proteomes" id="UP000189796"/>
    </source>
</evidence>
<dbReference type="AlphaFoldDB" id="A0A1M5KI75"/>
<sequence>MEECRSFVAYVESLFMPWNVDALVDGFTEDCVVRFGIVPEFRGREALRGFFMARSAKQKGYRLKKQFRTLMNDTMTNIWDGEWEDSGTGRLMKGFGVEVWTMRGGKIAVWETAFNSGPADEALDVSQMLK</sequence>
<proteinExistence type="predicted"/>
<protein>
    <submittedName>
        <fullName evidence="2">SnoaL-like domain-containing protein</fullName>
    </submittedName>
</protein>
<name>A0A1M5KI75_9BRAD</name>
<dbReference type="InterPro" id="IPR032710">
    <property type="entry name" value="NTF2-like_dom_sf"/>
</dbReference>
<gene>
    <name evidence="2" type="ORF">SAMN05443248_1833</name>
</gene>
<dbReference type="InterPro" id="IPR037401">
    <property type="entry name" value="SnoaL-like"/>
</dbReference>
<dbReference type="EMBL" id="LT670817">
    <property type="protein sequence ID" value="SHG52189.1"/>
    <property type="molecule type" value="Genomic_DNA"/>
</dbReference>
<evidence type="ECO:0000313" key="2">
    <source>
        <dbReference type="EMBL" id="SHG52189.1"/>
    </source>
</evidence>
<feature type="domain" description="SnoaL-like" evidence="1">
    <location>
        <begin position="15"/>
        <end position="109"/>
    </location>
</feature>
<dbReference type="Pfam" id="PF12680">
    <property type="entry name" value="SnoaL_2"/>
    <property type="match status" value="1"/>
</dbReference>
<dbReference type="Gene3D" id="3.10.450.50">
    <property type="match status" value="1"/>
</dbReference>
<evidence type="ECO:0000259" key="1">
    <source>
        <dbReference type="Pfam" id="PF12680"/>
    </source>
</evidence>
<accession>A0A1M5KI75</accession>
<organism evidence="2 3">
    <name type="scientific">Bradyrhizobium erythrophlei</name>
    <dbReference type="NCBI Taxonomy" id="1437360"/>
    <lineage>
        <taxon>Bacteria</taxon>
        <taxon>Pseudomonadati</taxon>
        <taxon>Pseudomonadota</taxon>
        <taxon>Alphaproteobacteria</taxon>
        <taxon>Hyphomicrobiales</taxon>
        <taxon>Nitrobacteraceae</taxon>
        <taxon>Bradyrhizobium</taxon>
    </lineage>
</organism>
<dbReference type="Proteomes" id="UP000189796">
    <property type="component" value="Chromosome I"/>
</dbReference>
<dbReference type="SUPFAM" id="SSF54427">
    <property type="entry name" value="NTF2-like"/>
    <property type="match status" value="1"/>
</dbReference>
<reference evidence="2 3" key="1">
    <citation type="submission" date="2016-11" db="EMBL/GenBank/DDBJ databases">
        <authorList>
            <person name="Jaros S."/>
            <person name="Januszkiewicz K."/>
            <person name="Wedrychowicz H."/>
        </authorList>
    </citation>
    <scope>NUCLEOTIDE SEQUENCE [LARGE SCALE GENOMIC DNA]</scope>
    <source>
        <strain evidence="2 3">GAS138</strain>
    </source>
</reference>